<feature type="chain" id="PRO_5045794660" description="Secreted protein" evidence="1">
    <location>
        <begin position="24"/>
        <end position="76"/>
    </location>
</feature>
<evidence type="ECO:0008006" key="4">
    <source>
        <dbReference type="Google" id="ProtNLM"/>
    </source>
</evidence>
<proteinExistence type="predicted"/>
<organism evidence="2 3">
    <name type="scientific">Pseudonocardia saturnea</name>
    <dbReference type="NCBI Taxonomy" id="33909"/>
    <lineage>
        <taxon>Bacteria</taxon>
        <taxon>Bacillati</taxon>
        <taxon>Actinomycetota</taxon>
        <taxon>Actinomycetes</taxon>
        <taxon>Pseudonocardiales</taxon>
        <taxon>Pseudonocardiaceae</taxon>
        <taxon>Pseudonocardia</taxon>
    </lineage>
</organism>
<gene>
    <name evidence="2" type="ORF">PSA01_00840</name>
</gene>
<evidence type="ECO:0000313" key="3">
    <source>
        <dbReference type="Proteomes" id="UP000320693"/>
    </source>
</evidence>
<dbReference type="Proteomes" id="UP000320693">
    <property type="component" value="Unassembled WGS sequence"/>
</dbReference>
<evidence type="ECO:0000313" key="2">
    <source>
        <dbReference type="EMBL" id="GEC23055.1"/>
    </source>
</evidence>
<evidence type="ECO:0000256" key="1">
    <source>
        <dbReference type="SAM" id="SignalP"/>
    </source>
</evidence>
<protein>
    <recommendedName>
        <fullName evidence="4">Secreted protein</fullName>
    </recommendedName>
</protein>
<name>A0ABQ0RQV2_9PSEU</name>
<accession>A0ABQ0RQV2</accession>
<feature type="signal peptide" evidence="1">
    <location>
        <begin position="1"/>
        <end position="23"/>
    </location>
</feature>
<comment type="caution">
    <text evidence="2">The sequence shown here is derived from an EMBL/GenBank/DDBJ whole genome shotgun (WGS) entry which is preliminary data.</text>
</comment>
<keyword evidence="1" id="KW-0732">Signal</keyword>
<keyword evidence="3" id="KW-1185">Reference proteome</keyword>
<dbReference type="EMBL" id="BJNH01000002">
    <property type="protein sequence ID" value="GEC23055.1"/>
    <property type="molecule type" value="Genomic_DNA"/>
</dbReference>
<sequence>MLRFCFWARSTRFACWAASFRLAASRRCSFVATLYCSLVDHPSPEGIGDTWERIRETPVLGWGSLCAPAREDVDLQ</sequence>
<reference evidence="2 3" key="1">
    <citation type="submission" date="2019-06" db="EMBL/GenBank/DDBJ databases">
        <title>Whole genome shotgun sequence of Pseudonocardia saturnea NBRC 14499.</title>
        <authorList>
            <person name="Hosoyama A."/>
            <person name="Uohara A."/>
            <person name="Ohji S."/>
            <person name="Ichikawa N."/>
        </authorList>
    </citation>
    <scope>NUCLEOTIDE SEQUENCE [LARGE SCALE GENOMIC DNA]</scope>
    <source>
        <strain evidence="2 3">NBRC 14499</strain>
    </source>
</reference>